<reference evidence="2" key="1">
    <citation type="journal article" date="2013" name="Genetics">
        <title>The draft genome and transcriptome of Panagrellus redivivus are shaped by the harsh demands of a free-living lifestyle.</title>
        <authorList>
            <person name="Srinivasan J."/>
            <person name="Dillman A.R."/>
            <person name="Macchietto M.G."/>
            <person name="Heikkinen L."/>
            <person name="Lakso M."/>
            <person name="Fracchia K.M."/>
            <person name="Antoshechkin I."/>
            <person name="Mortazavi A."/>
            <person name="Wong G."/>
            <person name="Sternberg P.W."/>
        </authorList>
    </citation>
    <scope>NUCLEOTIDE SEQUENCE [LARGE SCALE GENOMIC DNA]</scope>
    <source>
        <strain evidence="2">MT8872</strain>
    </source>
</reference>
<reference evidence="3" key="2">
    <citation type="submission" date="2020-10" db="UniProtKB">
        <authorList>
            <consortium name="WormBaseParasite"/>
        </authorList>
    </citation>
    <scope>IDENTIFICATION</scope>
</reference>
<dbReference type="AlphaFoldDB" id="A0A7E4VJP4"/>
<evidence type="ECO:0000313" key="2">
    <source>
        <dbReference type="Proteomes" id="UP000492821"/>
    </source>
</evidence>
<feature type="compositionally biased region" description="Polar residues" evidence="1">
    <location>
        <begin position="35"/>
        <end position="44"/>
    </location>
</feature>
<protein>
    <submittedName>
        <fullName evidence="3">Uncharacterized protein</fullName>
    </submittedName>
</protein>
<organism evidence="2 3">
    <name type="scientific">Panagrellus redivivus</name>
    <name type="common">Microworm</name>
    <dbReference type="NCBI Taxonomy" id="6233"/>
    <lineage>
        <taxon>Eukaryota</taxon>
        <taxon>Metazoa</taxon>
        <taxon>Ecdysozoa</taxon>
        <taxon>Nematoda</taxon>
        <taxon>Chromadorea</taxon>
        <taxon>Rhabditida</taxon>
        <taxon>Tylenchina</taxon>
        <taxon>Panagrolaimomorpha</taxon>
        <taxon>Panagrolaimoidea</taxon>
        <taxon>Panagrolaimidae</taxon>
        <taxon>Panagrellus</taxon>
    </lineage>
</organism>
<dbReference type="Proteomes" id="UP000492821">
    <property type="component" value="Unassembled WGS sequence"/>
</dbReference>
<evidence type="ECO:0000256" key="1">
    <source>
        <dbReference type="SAM" id="MobiDB-lite"/>
    </source>
</evidence>
<sequence>MARRSRGGSRLDQCQQHSDDNDEAQGEAFGGKRTLQATGIQPKNVNRAEFWCTKSMQNTDSEEREGV</sequence>
<name>A0A7E4VJP4_PANRE</name>
<feature type="region of interest" description="Disordered" evidence="1">
    <location>
        <begin position="1"/>
        <end position="46"/>
    </location>
</feature>
<dbReference type="WBParaSite" id="Pan_g21769.t1">
    <property type="protein sequence ID" value="Pan_g21769.t1"/>
    <property type="gene ID" value="Pan_g21769"/>
</dbReference>
<proteinExistence type="predicted"/>
<keyword evidence="2" id="KW-1185">Reference proteome</keyword>
<accession>A0A7E4VJP4</accession>
<evidence type="ECO:0000313" key="3">
    <source>
        <dbReference type="WBParaSite" id="Pan_g21769.t1"/>
    </source>
</evidence>